<gene>
    <name evidence="2" type="ORF">DZ860_02635</name>
</gene>
<proteinExistence type="predicted"/>
<keyword evidence="3" id="KW-1185">Reference proteome</keyword>
<evidence type="ECO:0000313" key="2">
    <source>
        <dbReference type="EMBL" id="RJX75589.1"/>
    </source>
</evidence>
<dbReference type="AlphaFoldDB" id="A0A3A6R3U0"/>
<dbReference type="Proteomes" id="UP000273252">
    <property type="component" value="Unassembled WGS sequence"/>
</dbReference>
<dbReference type="RefSeq" id="WP_120029345.1">
    <property type="nucleotide sequence ID" value="NZ_QVMU01000001.1"/>
</dbReference>
<keyword evidence="1" id="KW-0732">Signal</keyword>
<dbReference type="OrthoDB" id="5916768at2"/>
<feature type="signal peptide" evidence="1">
    <location>
        <begin position="1"/>
        <end position="20"/>
    </location>
</feature>
<name>A0A3A6R3U0_9VIBR</name>
<sequence>MKRLVSCIAIALLYSAGAAASTLSDDTAEGQANFHVDFSGYVPKSCEITSKNSELRFDLTKGEEHERKFAFTTWCNSYGTKATILITPYAFENENADVIPMEYSFKGQNQTLQDKDTVVRFERQINVSNDIDKSDLKKHKLTMTSKPQAGARWGEYNGEMWVSLYHN</sequence>
<organism evidence="2 3">
    <name type="scientific">Vibrio sinensis</name>
    <dbReference type="NCBI Taxonomy" id="2302434"/>
    <lineage>
        <taxon>Bacteria</taxon>
        <taxon>Pseudomonadati</taxon>
        <taxon>Pseudomonadota</taxon>
        <taxon>Gammaproteobacteria</taxon>
        <taxon>Vibrionales</taxon>
        <taxon>Vibrionaceae</taxon>
        <taxon>Vibrio</taxon>
    </lineage>
</organism>
<evidence type="ECO:0008006" key="4">
    <source>
        <dbReference type="Google" id="ProtNLM"/>
    </source>
</evidence>
<dbReference type="EMBL" id="QVMU01000001">
    <property type="protein sequence ID" value="RJX75589.1"/>
    <property type="molecule type" value="Genomic_DNA"/>
</dbReference>
<comment type="caution">
    <text evidence="2">The sequence shown here is derived from an EMBL/GenBank/DDBJ whole genome shotgun (WGS) entry which is preliminary data.</text>
</comment>
<reference evidence="2 3" key="1">
    <citation type="submission" date="2018-08" db="EMBL/GenBank/DDBJ databases">
        <title>Vibrio isolated from the Eastern China Marginal Seas.</title>
        <authorList>
            <person name="Li Y."/>
        </authorList>
    </citation>
    <scope>NUCLEOTIDE SEQUENCE [LARGE SCALE GENOMIC DNA]</scope>
    <source>
        <strain evidence="2 3">BEI233</strain>
    </source>
</reference>
<evidence type="ECO:0000313" key="3">
    <source>
        <dbReference type="Proteomes" id="UP000273252"/>
    </source>
</evidence>
<accession>A0A3A6R3U0</accession>
<evidence type="ECO:0000256" key="1">
    <source>
        <dbReference type="SAM" id="SignalP"/>
    </source>
</evidence>
<feature type="chain" id="PRO_5017419638" description="Fimbrial protein" evidence="1">
    <location>
        <begin position="21"/>
        <end position="167"/>
    </location>
</feature>
<protein>
    <recommendedName>
        <fullName evidence="4">Fimbrial protein</fullName>
    </recommendedName>
</protein>